<gene>
    <name evidence="6" type="ORF">BZ3500_MVSOF-1268-A1-R1_CHR4-3G07391</name>
</gene>
<evidence type="ECO:0000256" key="2">
    <source>
        <dbReference type="ARBA" id="ARBA00022763"/>
    </source>
</evidence>
<dbReference type="Proteomes" id="UP000249723">
    <property type="component" value="Unassembled WGS sequence"/>
</dbReference>
<dbReference type="GO" id="GO:0000077">
    <property type="term" value="P:DNA damage checkpoint signaling"/>
    <property type="evidence" value="ECO:0007669"/>
    <property type="project" value="TreeGrafter"/>
</dbReference>
<name>A0A2X0L095_9BASI</name>
<feature type="compositionally biased region" description="Basic and acidic residues" evidence="4">
    <location>
        <begin position="164"/>
        <end position="178"/>
    </location>
</feature>
<feature type="domain" description="BRCT" evidence="5">
    <location>
        <begin position="1278"/>
        <end position="1393"/>
    </location>
</feature>
<feature type="compositionally biased region" description="Polar residues" evidence="4">
    <location>
        <begin position="785"/>
        <end position="798"/>
    </location>
</feature>
<dbReference type="Gene3D" id="3.40.50.10190">
    <property type="entry name" value="BRCT domain"/>
    <property type="match status" value="1"/>
</dbReference>
<dbReference type="GO" id="GO:0005634">
    <property type="term" value="C:nucleus"/>
    <property type="evidence" value="ECO:0007669"/>
    <property type="project" value="UniProtKB-SubCell"/>
</dbReference>
<dbReference type="InterPro" id="IPR041297">
    <property type="entry name" value="Crb2_Tudor"/>
</dbReference>
<keyword evidence="7" id="KW-1185">Reference proteome</keyword>
<feature type="compositionally biased region" description="Low complexity" evidence="4">
    <location>
        <begin position="8"/>
        <end position="26"/>
    </location>
</feature>
<feature type="region of interest" description="Disordered" evidence="4">
    <location>
        <begin position="84"/>
        <end position="189"/>
    </location>
</feature>
<dbReference type="GO" id="GO:0042393">
    <property type="term" value="F:histone binding"/>
    <property type="evidence" value="ECO:0007669"/>
    <property type="project" value="TreeGrafter"/>
</dbReference>
<dbReference type="Pfam" id="PF18115">
    <property type="entry name" value="Tudor_3"/>
    <property type="match status" value="1"/>
</dbReference>
<evidence type="ECO:0000256" key="3">
    <source>
        <dbReference type="ARBA" id="ARBA00023242"/>
    </source>
</evidence>
<evidence type="ECO:0000313" key="7">
    <source>
        <dbReference type="Proteomes" id="UP000249723"/>
    </source>
</evidence>
<keyword evidence="2" id="KW-0227">DNA damage</keyword>
<feature type="compositionally biased region" description="Acidic residues" evidence="4">
    <location>
        <begin position="534"/>
        <end position="543"/>
    </location>
</feature>
<organism evidence="6 7">
    <name type="scientific">Microbotryum saponariae</name>
    <dbReference type="NCBI Taxonomy" id="289078"/>
    <lineage>
        <taxon>Eukaryota</taxon>
        <taxon>Fungi</taxon>
        <taxon>Dikarya</taxon>
        <taxon>Basidiomycota</taxon>
        <taxon>Pucciniomycotina</taxon>
        <taxon>Microbotryomycetes</taxon>
        <taxon>Microbotryales</taxon>
        <taxon>Microbotryaceae</taxon>
        <taxon>Microbotryum</taxon>
    </lineage>
</organism>
<accession>A0A2X0L095</accession>
<dbReference type="STRING" id="289078.A0A2X0L095"/>
<feature type="compositionally biased region" description="Polar residues" evidence="4">
    <location>
        <begin position="1066"/>
        <end position="1075"/>
    </location>
</feature>
<comment type="subcellular location">
    <subcellularLocation>
        <location evidence="1">Nucleus</location>
    </subcellularLocation>
</comment>
<dbReference type="PROSITE" id="PS50172">
    <property type="entry name" value="BRCT"/>
    <property type="match status" value="1"/>
</dbReference>
<dbReference type="SMART" id="SM00292">
    <property type="entry name" value="BRCT"/>
    <property type="match status" value="2"/>
</dbReference>
<protein>
    <submittedName>
        <fullName evidence="6">BZ3500_MvSof-1268-A1-R1_Chr4-3g07391 protein</fullName>
    </submittedName>
</protein>
<feature type="compositionally biased region" description="Basic and acidic residues" evidence="4">
    <location>
        <begin position="1051"/>
        <end position="1065"/>
    </location>
</feature>
<proteinExistence type="predicted"/>
<evidence type="ECO:0000259" key="5">
    <source>
        <dbReference type="PROSITE" id="PS50172"/>
    </source>
</evidence>
<dbReference type="InterPro" id="IPR047250">
    <property type="entry name" value="BRCT_p53bp1-like_rpt2"/>
</dbReference>
<dbReference type="InterPro" id="IPR036420">
    <property type="entry name" value="BRCT_dom_sf"/>
</dbReference>
<reference evidence="6" key="1">
    <citation type="submission" date="2016-10" db="EMBL/GenBank/DDBJ databases">
        <authorList>
            <person name="Cai Z."/>
        </authorList>
    </citation>
    <scope>NUCLEOTIDE SEQUENCE [LARGE SCALE GENOMIC DNA]</scope>
</reference>
<dbReference type="PANTHER" id="PTHR15321">
    <property type="entry name" value="TUMOR SUPPRESSOR P53-BINDING PROTEIN 1"/>
    <property type="match status" value="1"/>
</dbReference>
<dbReference type="PANTHER" id="PTHR15321:SF3">
    <property type="entry name" value="TP53-BINDING PROTEIN 1"/>
    <property type="match status" value="1"/>
</dbReference>
<feature type="compositionally biased region" description="Polar residues" evidence="4">
    <location>
        <begin position="343"/>
        <end position="352"/>
    </location>
</feature>
<feature type="region of interest" description="Disordered" evidence="4">
    <location>
        <begin position="1"/>
        <end position="55"/>
    </location>
</feature>
<feature type="region of interest" description="Disordered" evidence="4">
    <location>
        <begin position="778"/>
        <end position="972"/>
    </location>
</feature>
<dbReference type="OrthoDB" id="129353at2759"/>
<keyword evidence="3" id="KW-0539">Nucleus</keyword>
<feature type="region of interest" description="Disordered" evidence="4">
    <location>
        <begin position="370"/>
        <end position="568"/>
    </location>
</feature>
<feature type="compositionally biased region" description="Basic and acidic residues" evidence="4">
    <location>
        <begin position="35"/>
        <end position="49"/>
    </location>
</feature>
<dbReference type="CDD" id="cd17745">
    <property type="entry name" value="BRCT_p53bp1_rpt1"/>
    <property type="match status" value="1"/>
</dbReference>
<feature type="region of interest" description="Disordered" evidence="4">
    <location>
        <begin position="985"/>
        <end position="1089"/>
    </location>
</feature>
<dbReference type="GO" id="GO:0045944">
    <property type="term" value="P:positive regulation of transcription by RNA polymerase II"/>
    <property type="evidence" value="ECO:0007669"/>
    <property type="project" value="TreeGrafter"/>
</dbReference>
<feature type="region of interest" description="Disordered" evidence="4">
    <location>
        <begin position="709"/>
        <end position="744"/>
    </location>
</feature>
<dbReference type="InterPro" id="IPR001357">
    <property type="entry name" value="BRCT_dom"/>
</dbReference>
<dbReference type="EMBL" id="FMWP01000093">
    <property type="protein sequence ID" value="SCZ97706.1"/>
    <property type="molecule type" value="Genomic_DNA"/>
</dbReference>
<dbReference type="Pfam" id="PF15402">
    <property type="entry name" value="MELT_2"/>
    <property type="match status" value="1"/>
</dbReference>
<dbReference type="InterPro" id="IPR047252">
    <property type="entry name" value="TP53BP1-like"/>
</dbReference>
<sequence>MMELVPNTPSSQTPSQQAAPTPTTSPVRAHQQIQEVEKPEHSRIDHGGAQDESFLGVVEDSVARSFGESYLRDLLPPTQVVEERSNHNVGSGGGVDGASGTKQRIASRGEQAAVLVQGTSSVEIAQGSSSERSGESGGIASSPRYGYEGGDLDESLRSMPGMDAFHRGGDGNQTREERDEGVEDGWYLTGDLTGELTGELMGEMTMELTRVGGGIQQPQNGIDRSGVDDGEEAGDLSAAQNSALLDRLAGEDDESNQIKEGSGGEEQVSPSQKENVVPSVNIGRRPGPSPTPSASASRPPPPVSASASISPDREESAYPSSSRAVATNLLAGRGSTRKLGTARSMTEPTSSADFHDEVLLLPRARSVHDGLLEIPEMDGPPTSTPALSNAAPPDPPRTMARQRSYSAHPPHLASARPARAGSKQPSPPLDPPRALYQSSAVMRNRAPTPPRRSRVKDPMDDTQETPSELEPEPEPEALGTSARAVFGVRAGHDDDGVMNGDLEPTQVEEDEGGEKDMTIDVTMGAGRERYQGEATDEEPDQSEDGDKTVSTPRASDGPPKKMSPTLLSSSDVDVDSLTTRVTVETETYQLFAPAAPGVRFITPTTTGANIQDVTLEPLTSSGVTTESSQNVDHLVGLSLGLSEIGAMSSQPAPTQLEMPATQMYDIERAGPLSFKQQESMGESARCLSSTSSNLRRAHFSADLARSLRSFEHDTTEAPNPPRAPPRGRKLERIAPPPTPALVRAHMSKGSGLDSLDAQMDPTQIETCISSPAVNQAGAEAVPSSIAPSTPWSSNSATEPRSERESTRPSGDAESQDPEGHAQVLVPPSEEPTQISSAGPAPMEVDGEAFSEVGPSLPLNSRPPSIASSPAVKEPVKEPQSVVVPKKTQNAVVKGKGKKRAEPPVSDGPSSESFDPIDSLPRARIRRPSARLRDSIGMSVQPAILRNPASTDPDVTLPPLPDLPATSSLSSLPESIVTSHAAVTETRSLLSPGEPNANAVSRTAKRRKTGTPTKVKKAPAGRKAKTSLESKRKSAVPTTSRVTLDEGAPAVHFDERPSEPIDRDTSRATSAKASDTASRDVKPHLPKSKLPSTAPFNRVFGLWRDNSWLYPATAISVGGARIHVRFDDGSKGNLKFSEVRRLKLQLGDWVRYVGAEAGDSETQVTTLAEDVRVYRIESEVDGNDVQGHCEQDDIVAVTPAHVPLSEQPELVRQGQVQRLLVCAIAIPPQHTARFDDRRLTAVEIAGFEGKAPVSVKSPTLLSIPPPDKVEPLIVARQDGAGSLFARMAFIVTSTRPEQEKRALLESMNGHGATVIDVQHLYTVETESNKGGGTKIKFQADGLRDIDTILLLADQPRTSPKFLAALALGVPCVSSVFVTDSIEQSARCDWKQYAISTGHVQSLNASSIYTQYRAMSRPSFDVAALAQAHREGYGVFNARSFLFVLPKAQIRSVLSIVVAAGATRFHVVASAEAASSAIGYDHIVLKDGSKVPSGLKNHSGVASMTWIKQCLIAGRLLAPAMMRPVQVIEVGH</sequence>
<evidence type="ECO:0000256" key="4">
    <source>
        <dbReference type="SAM" id="MobiDB-lite"/>
    </source>
</evidence>
<feature type="compositionally biased region" description="Polar residues" evidence="4">
    <location>
        <begin position="857"/>
        <end position="867"/>
    </location>
</feature>
<feature type="compositionally biased region" description="Basic residues" evidence="4">
    <location>
        <begin position="1002"/>
        <end position="1024"/>
    </location>
</feature>
<feature type="compositionally biased region" description="Acidic residues" evidence="4">
    <location>
        <begin position="460"/>
        <end position="475"/>
    </location>
</feature>
<dbReference type="InterPro" id="IPR047249">
    <property type="entry name" value="BRCT_p53bp1-like_rpt1"/>
</dbReference>
<dbReference type="CDD" id="cd17724">
    <property type="entry name" value="BRCT_p53bp1_rpt2"/>
    <property type="match status" value="1"/>
</dbReference>
<evidence type="ECO:0000313" key="6">
    <source>
        <dbReference type="EMBL" id="SCZ97706.1"/>
    </source>
</evidence>
<evidence type="ECO:0000256" key="1">
    <source>
        <dbReference type="ARBA" id="ARBA00004123"/>
    </source>
</evidence>
<dbReference type="SUPFAM" id="SSF52113">
    <property type="entry name" value="BRCT domain"/>
    <property type="match status" value="1"/>
</dbReference>
<feature type="region of interest" description="Disordered" evidence="4">
    <location>
        <begin position="209"/>
        <end position="358"/>
    </location>
</feature>
<feature type="compositionally biased region" description="Low complexity" evidence="4">
    <location>
        <begin position="962"/>
        <end position="972"/>
    </location>
</feature>